<proteinExistence type="predicted"/>
<sequence length="975" mass="106759">MATSKKIQLVFDINSNDVTIATDKTLTLTQQVRIFKQELQKLPEGTREFEILRNKVNDTQDSLARVNTKSGEFFNTLSLIPGPIGDVSNQLDNSIGLLKTFSSFSLKDIGNQFKGLVGDLAGIFDNLTGLNKKTQELADTNVNLSDSTANLTDSTANLGSSTKETSSAIKDLNTTTGAQIQANVQAEQTSNNVTKALKDNVNANSLSVDTLQERINTEVELQKELNRNITIEQEKLSTLKKGSVQYKTQSKIVESYNAELQNSINFERRYTTELNQKTNTQNKSTVATKVNTAAENQNTGAIVGNTAAGTVNVVTTGAVTVAQRVATVATRVWTAALITLKAVLVSLGIGLLISLLSSGASLLMDWYKGSDKAAEGSDKAASANDRLAKAQEAVNKAQEALRKSTERGIATIEAETKAQVTRAKMADKTAEDIFRIEQNALNKRIALLEQANKKLKGAEQNYTDEIIKLRREFAQNQLDFQLEQQKEREKNRKSELDAAIKLEIDKADTDKETLQRLLKERLDLELKELGNNENQKELARQEYGRKLDEAIAADEKKRNDRRLKELDAAAQIEIDKRDTDLKTLQGFYDEKLRIELQNEELSESEKQALREKYAKLAQDAINKDIITRLQIELEANRGNYKEQLRIYAELQAELTKNLQLGEQERAQLIKQYQDSLLSTLDLSYQNQVDGLNSKYDEFRRFDKEYFDGQRAAQTQFQTDLDALKAKGAINDQEYLNRSIKISKARRDIDLLERKTKQETVAAVGDAFGNLSKIVGEDTKAGKAFAIAKTTIDTYSSAIAAYRSLAGIPIVGPALGAIAAAAAVAGGLANVKKILAVQVPTDSGGSGAGGGATPPPPPIQVNAIKRAQGGMILGPGGQQSDSITTALSSGEFVVNARSTKLFGPLLDTINSYGALPQFAAAGLGAPGTNNMRESNDNIGQMIADSISQSPIRTYVTGQEISNQQQFDRVIKQRSLI</sequence>
<reference evidence="3" key="1">
    <citation type="submission" date="2020-04" db="EMBL/GenBank/DDBJ databases">
        <authorList>
            <person name="Chiriac C."/>
            <person name="Salcher M."/>
            <person name="Ghai R."/>
            <person name="Kavagutti S V."/>
        </authorList>
    </citation>
    <scope>NUCLEOTIDE SEQUENCE</scope>
</reference>
<name>A0A6J5LZY5_9CAUD</name>
<keyword evidence="2" id="KW-1133">Transmembrane helix</keyword>
<feature type="coiled-coil region" evidence="1">
    <location>
        <begin position="380"/>
        <end position="407"/>
    </location>
</feature>
<protein>
    <submittedName>
        <fullName evidence="3">Uncharacterized protein</fullName>
    </submittedName>
</protein>
<feature type="transmembrane region" description="Helical" evidence="2">
    <location>
        <begin position="332"/>
        <end position="356"/>
    </location>
</feature>
<feature type="coiled-coil region" evidence="1">
    <location>
        <begin position="438"/>
        <end position="472"/>
    </location>
</feature>
<gene>
    <name evidence="3" type="ORF">UFOVP323_18</name>
</gene>
<evidence type="ECO:0000313" key="3">
    <source>
        <dbReference type="EMBL" id="CAB4137339.1"/>
    </source>
</evidence>
<organism evidence="3">
    <name type="scientific">uncultured Caudovirales phage</name>
    <dbReference type="NCBI Taxonomy" id="2100421"/>
    <lineage>
        <taxon>Viruses</taxon>
        <taxon>Duplodnaviria</taxon>
        <taxon>Heunggongvirae</taxon>
        <taxon>Uroviricota</taxon>
        <taxon>Caudoviricetes</taxon>
        <taxon>Peduoviridae</taxon>
        <taxon>Maltschvirus</taxon>
        <taxon>Maltschvirus maltsch</taxon>
    </lineage>
</organism>
<evidence type="ECO:0000256" key="2">
    <source>
        <dbReference type="SAM" id="Phobius"/>
    </source>
</evidence>
<keyword evidence="2" id="KW-0472">Membrane</keyword>
<evidence type="ECO:0000256" key="1">
    <source>
        <dbReference type="SAM" id="Coils"/>
    </source>
</evidence>
<dbReference type="EMBL" id="LR796332">
    <property type="protein sequence ID" value="CAB4137339.1"/>
    <property type="molecule type" value="Genomic_DNA"/>
</dbReference>
<accession>A0A6J5LZY5</accession>
<keyword evidence="1" id="KW-0175">Coiled coil</keyword>
<keyword evidence="2" id="KW-0812">Transmembrane</keyword>